<gene>
    <name evidence="2" type="ORF">HNQ88_005210</name>
</gene>
<keyword evidence="3" id="KW-1185">Reference proteome</keyword>
<protein>
    <submittedName>
        <fullName evidence="2">Transposase</fullName>
    </submittedName>
</protein>
<name>A0AAE4BVW8_9BACT</name>
<dbReference type="AlphaFoldDB" id="A0AAE4BVW8"/>
<dbReference type="InterPro" id="IPR036397">
    <property type="entry name" value="RNaseH_sf"/>
</dbReference>
<dbReference type="Pfam" id="PF00665">
    <property type="entry name" value="rve"/>
    <property type="match status" value="1"/>
</dbReference>
<accession>A0AAE4BVW8</accession>
<dbReference type="SUPFAM" id="SSF53098">
    <property type="entry name" value="Ribonuclease H-like"/>
    <property type="match status" value="1"/>
</dbReference>
<dbReference type="InterPro" id="IPR012337">
    <property type="entry name" value="RNaseH-like_sf"/>
</dbReference>
<dbReference type="EMBL" id="JAVDQD010000025">
    <property type="protein sequence ID" value="MDR6242113.1"/>
    <property type="molecule type" value="Genomic_DNA"/>
</dbReference>
<proteinExistence type="predicted"/>
<dbReference type="Gene3D" id="3.30.420.10">
    <property type="entry name" value="Ribonuclease H-like superfamily/Ribonuclease H"/>
    <property type="match status" value="1"/>
</dbReference>
<dbReference type="InterPro" id="IPR001584">
    <property type="entry name" value="Integrase_cat-core"/>
</dbReference>
<dbReference type="Proteomes" id="UP001185092">
    <property type="component" value="Unassembled WGS sequence"/>
</dbReference>
<evidence type="ECO:0000313" key="3">
    <source>
        <dbReference type="Proteomes" id="UP001185092"/>
    </source>
</evidence>
<dbReference type="PANTHER" id="PTHR46889">
    <property type="entry name" value="TRANSPOSASE INSF FOR INSERTION SEQUENCE IS3B-RELATED"/>
    <property type="match status" value="1"/>
</dbReference>
<dbReference type="GO" id="GO:0015074">
    <property type="term" value="P:DNA integration"/>
    <property type="evidence" value="ECO:0007669"/>
    <property type="project" value="InterPro"/>
</dbReference>
<reference evidence="2" key="1">
    <citation type="submission" date="2023-07" db="EMBL/GenBank/DDBJ databases">
        <title>Genomic Encyclopedia of Type Strains, Phase IV (KMG-IV): sequencing the most valuable type-strain genomes for metagenomic binning, comparative biology and taxonomic classification.</title>
        <authorList>
            <person name="Goeker M."/>
        </authorList>
    </citation>
    <scope>NUCLEOTIDE SEQUENCE</scope>
    <source>
        <strain evidence="2">DSM 26174</strain>
    </source>
</reference>
<dbReference type="PROSITE" id="PS50994">
    <property type="entry name" value="INTEGRASE"/>
    <property type="match status" value="1"/>
</dbReference>
<comment type="caution">
    <text evidence="2">The sequence shown here is derived from an EMBL/GenBank/DDBJ whole genome shotgun (WGS) entry which is preliminary data.</text>
</comment>
<dbReference type="Pfam" id="PF13276">
    <property type="entry name" value="HTH_21"/>
    <property type="match status" value="1"/>
</dbReference>
<evidence type="ECO:0000259" key="1">
    <source>
        <dbReference type="PROSITE" id="PS50994"/>
    </source>
</evidence>
<dbReference type="GO" id="GO:0003676">
    <property type="term" value="F:nucleic acid binding"/>
    <property type="evidence" value="ECO:0007669"/>
    <property type="project" value="InterPro"/>
</dbReference>
<dbReference type="NCBIfam" id="NF033516">
    <property type="entry name" value="transpos_IS3"/>
    <property type="match status" value="1"/>
</dbReference>
<dbReference type="PANTHER" id="PTHR46889:SF4">
    <property type="entry name" value="TRANSPOSASE INSO FOR INSERTION SEQUENCE ELEMENT IS911B-RELATED"/>
    <property type="match status" value="1"/>
</dbReference>
<dbReference type="InterPro" id="IPR050900">
    <property type="entry name" value="Transposase_IS3/IS150/IS904"/>
</dbReference>
<sequence>MKLIDKQYQKRPFWGVPSMSIWLKKDMDYNINSKRIERLYRLMDLRAIVPGPHTSKGNKQHKTYPYLLESLKIERINQVWATDITYIPVEGGYFYLMAVIDLKSRFVVGWSISNTMDAEWCQETMQECVEQYGVPEIVNTDQGSQFTSEVFTSYLHSKQIRISMDGKGRAIDNIFIERLWRTVKYEDIYLKAYATGNELFVGLLEYFDFYNHQRRHSSLEHKRPRELYFEESNLAFISKAKVSSIPEPVKGINGLPQAQHKPPLTEPDIEIYEALEMRNQKIKLSLTTLRS</sequence>
<dbReference type="InterPro" id="IPR025948">
    <property type="entry name" value="HTH-like_dom"/>
</dbReference>
<feature type="domain" description="Integrase catalytic" evidence="1">
    <location>
        <begin position="61"/>
        <end position="232"/>
    </location>
</feature>
<evidence type="ECO:0000313" key="2">
    <source>
        <dbReference type="EMBL" id="MDR6242113.1"/>
    </source>
</evidence>
<organism evidence="2 3">
    <name type="scientific">Aureibacter tunicatorum</name>
    <dbReference type="NCBI Taxonomy" id="866807"/>
    <lineage>
        <taxon>Bacteria</taxon>
        <taxon>Pseudomonadati</taxon>
        <taxon>Bacteroidota</taxon>
        <taxon>Cytophagia</taxon>
        <taxon>Cytophagales</taxon>
        <taxon>Persicobacteraceae</taxon>
        <taxon>Aureibacter</taxon>
    </lineage>
</organism>
<dbReference type="InterPro" id="IPR048020">
    <property type="entry name" value="Transpos_IS3"/>
</dbReference>